<protein>
    <submittedName>
        <fullName evidence="1">Uncharacterized protein</fullName>
    </submittedName>
</protein>
<comment type="caution">
    <text evidence="1">The sequence shown here is derived from an EMBL/GenBank/DDBJ whole genome shotgun (WGS) entry which is preliminary data.</text>
</comment>
<dbReference type="RefSeq" id="WP_169311378.1">
    <property type="nucleotide sequence ID" value="NZ_DSFH01000032.1"/>
</dbReference>
<dbReference type="Proteomes" id="UP000652307">
    <property type="component" value="Unassembled WGS sequence"/>
</dbReference>
<dbReference type="GeneID" id="54763622"/>
<evidence type="ECO:0000313" key="2">
    <source>
        <dbReference type="Proteomes" id="UP000652307"/>
    </source>
</evidence>
<name>A0A843AIQ2_9CREN</name>
<evidence type="ECO:0000313" key="1">
    <source>
        <dbReference type="EMBL" id="MBE9391340.1"/>
    </source>
</evidence>
<sequence length="49" mass="6057">MTKWHLRCTQCGTEWYLEVSFNLAEMKKIYHYCKTCKKNTFHEVLERLD</sequence>
<gene>
    <name evidence="1" type="ORF">IOK49_04540</name>
</gene>
<organism evidence="1 2">
    <name type="scientific">Fervidicoccus fontis</name>
    <dbReference type="NCBI Taxonomy" id="683846"/>
    <lineage>
        <taxon>Archaea</taxon>
        <taxon>Thermoproteota</taxon>
        <taxon>Thermoprotei</taxon>
        <taxon>Fervidicoccales</taxon>
        <taxon>Fervidicoccaceae</taxon>
        <taxon>Fervidicoccus</taxon>
    </lineage>
</organism>
<accession>A0A843AIQ2</accession>
<reference evidence="1" key="1">
    <citation type="submission" date="2020-10" db="EMBL/GenBank/DDBJ databases">
        <title>Fervidococcus fontis strain 3639Fd - the first crenarchaeon capable of growth on lipids.</title>
        <authorList>
            <person name="Kochetkova T.V."/>
            <person name="Elcheninov A.G."/>
            <person name="Toschakov S.V."/>
            <person name="Kublanov I.V."/>
        </authorList>
    </citation>
    <scope>NUCLEOTIDE SEQUENCE</scope>
    <source>
        <strain evidence="1">3639Fd</strain>
    </source>
</reference>
<dbReference type="AlphaFoldDB" id="A0A843AIQ2"/>
<proteinExistence type="predicted"/>
<dbReference type="EMBL" id="JADEZV010000002">
    <property type="protein sequence ID" value="MBE9391340.1"/>
    <property type="molecule type" value="Genomic_DNA"/>
</dbReference>